<gene>
    <name evidence="3" type="ORF">POCTA_138.1.T0630224</name>
</gene>
<feature type="transmembrane region" description="Helical" evidence="2">
    <location>
        <begin position="332"/>
        <end position="353"/>
    </location>
</feature>
<keyword evidence="2" id="KW-0812">Transmembrane</keyword>
<accession>A0A8S1VCS9</accession>
<evidence type="ECO:0000256" key="2">
    <source>
        <dbReference type="SAM" id="Phobius"/>
    </source>
</evidence>
<evidence type="ECO:0008006" key="5">
    <source>
        <dbReference type="Google" id="ProtNLM"/>
    </source>
</evidence>
<feature type="transmembrane region" description="Helical" evidence="2">
    <location>
        <begin position="180"/>
        <end position="198"/>
    </location>
</feature>
<dbReference type="EMBL" id="CAJJDP010000062">
    <property type="protein sequence ID" value="CAD8174285.1"/>
    <property type="molecule type" value="Genomic_DNA"/>
</dbReference>
<organism evidence="3 4">
    <name type="scientific">Paramecium octaurelia</name>
    <dbReference type="NCBI Taxonomy" id="43137"/>
    <lineage>
        <taxon>Eukaryota</taxon>
        <taxon>Sar</taxon>
        <taxon>Alveolata</taxon>
        <taxon>Ciliophora</taxon>
        <taxon>Intramacronucleata</taxon>
        <taxon>Oligohymenophorea</taxon>
        <taxon>Peniculida</taxon>
        <taxon>Parameciidae</taxon>
        <taxon>Paramecium</taxon>
    </lineage>
</organism>
<keyword evidence="4" id="KW-1185">Reference proteome</keyword>
<feature type="transmembrane region" description="Helical" evidence="2">
    <location>
        <begin position="299"/>
        <end position="320"/>
    </location>
</feature>
<feature type="transmembrane region" description="Helical" evidence="2">
    <location>
        <begin position="244"/>
        <end position="263"/>
    </location>
</feature>
<feature type="compositionally biased region" description="Polar residues" evidence="1">
    <location>
        <begin position="82"/>
        <end position="91"/>
    </location>
</feature>
<protein>
    <recommendedName>
        <fullName evidence="5">Transmembrane protein</fullName>
    </recommendedName>
</protein>
<dbReference type="OrthoDB" id="309743at2759"/>
<feature type="transmembrane region" description="Helical" evidence="2">
    <location>
        <begin position="141"/>
        <end position="160"/>
    </location>
</feature>
<comment type="caution">
    <text evidence="3">The sequence shown here is derived from an EMBL/GenBank/DDBJ whole genome shotgun (WGS) entry which is preliminary data.</text>
</comment>
<sequence length="356" mass="42045">MTSQPTQETFVPVFVSQEEYNQILQQPSYLHQQLLQELYQKKQQQTQLQASQQMHPYLQLQQQTLNQSQNQNVSINIPKIPTSPNQNSQPQGYPYHNSQLQQQLLYQNQNQIQNQNNLPKVQNQHLKHTSIQKAGTQERKFFFQTFTTLFMVEICISLFFNTISALTRLQVVTSNYTWGPGLWAVLILFILLNLFIITNTTYITQGTNQFALYWIHLVLYVLLLQGMQTAVSGSDIIFSWDTNYFYYFYLLICVEFISVRYAIKHKGVKKPIQEYLIYLIFPPIIAYSVEFFSQYYRFFYVPLFLWLLVVILIGFGCMLLMKKIEQKGYNNFKTNHVFAMAMSFPILMISPFYDEE</sequence>
<feature type="transmembrane region" description="Helical" evidence="2">
    <location>
        <begin position="275"/>
        <end position="293"/>
    </location>
</feature>
<name>A0A8S1VCS9_PAROT</name>
<dbReference type="OMA" id="IFSWDTN"/>
<evidence type="ECO:0000256" key="1">
    <source>
        <dbReference type="SAM" id="MobiDB-lite"/>
    </source>
</evidence>
<feature type="region of interest" description="Disordered" evidence="1">
    <location>
        <begin position="75"/>
        <end position="94"/>
    </location>
</feature>
<keyword evidence="2" id="KW-0472">Membrane</keyword>
<dbReference type="Proteomes" id="UP000683925">
    <property type="component" value="Unassembled WGS sequence"/>
</dbReference>
<evidence type="ECO:0000313" key="4">
    <source>
        <dbReference type="Proteomes" id="UP000683925"/>
    </source>
</evidence>
<reference evidence="3" key="1">
    <citation type="submission" date="2021-01" db="EMBL/GenBank/DDBJ databases">
        <authorList>
            <consortium name="Genoscope - CEA"/>
            <person name="William W."/>
        </authorList>
    </citation>
    <scope>NUCLEOTIDE SEQUENCE</scope>
</reference>
<dbReference type="AlphaFoldDB" id="A0A8S1VCS9"/>
<evidence type="ECO:0000313" key="3">
    <source>
        <dbReference type="EMBL" id="CAD8174285.1"/>
    </source>
</evidence>
<keyword evidence="2" id="KW-1133">Transmembrane helix</keyword>
<feature type="transmembrane region" description="Helical" evidence="2">
    <location>
        <begin position="210"/>
        <end position="232"/>
    </location>
</feature>
<proteinExistence type="predicted"/>